<reference evidence="4 5" key="1">
    <citation type="submission" date="2020-05" db="EMBL/GenBank/DDBJ databases">
        <title>Genome sequence of Kribbella sandramycini ATCC 39419.</title>
        <authorList>
            <person name="Maclea K.S."/>
            <person name="Fair J.L."/>
        </authorList>
    </citation>
    <scope>NUCLEOTIDE SEQUENCE [LARGE SCALE GENOMIC DNA]</scope>
    <source>
        <strain evidence="4 5">ATCC 39419</strain>
    </source>
</reference>
<dbReference type="InterPro" id="IPR023393">
    <property type="entry name" value="START-like_dom_sf"/>
</dbReference>
<evidence type="ECO:0000313" key="6">
    <source>
        <dbReference type="Proteomes" id="UP000553957"/>
    </source>
</evidence>
<feature type="domain" description="Activator of Hsp90 ATPase homologue 1/2-like C-terminal" evidence="2">
    <location>
        <begin position="14"/>
        <end position="141"/>
    </location>
</feature>
<evidence type="ECO:0000313" key="5">
    <source>
        <dbReference type="Proteomes" id="UP000534306"/>
    </source>
</evidence>
<protein>
    <submittedName>
        <fullName evidence="4">Polyketide cyclase</fullName>
    </submittedName>
</protein>
<comment type="similarity">
    <text evidence="1">Belongs to the AHA1 family.</text>
</comment>
<dbReference type="SUPFAM" id="SSF55961">
    <property type="entry name" value="Bet v1-like"/>
    <property type="match status" value="1"/>
</dbReference>
<dbReference type="Proteomes" id="UP000534306">
    <property type="component" value="Unassembled WGS sequence"/>
</dbReference>
<dbReference type="Proteomes" id="UP000553957">
    <property type="component" value="Unassembled WGS sequence"/>
</dbReference>
<proteinExistence type="inferred from homology"/>
<organism evidence="4 5">
    <name type="scientific">Kribbella sandramycini</name>
    <dbReference type="NCBI Taxonomy" id="60450"/>
    <lineage>
        <taxon>Bacteria</taxon>
        <taxon>Bacillati</taxon>
        <taxon>Actinomycetota</taxon>
        <taxon>Actinomycetes</taxon>
        <taxon>Propionibacteriales</taxon>
        <taxon>Kribbellaceae</taxon>
        <taxon>Kribbella</taxon>
    </lineage>
</organism>
<evidence type="ECO:0000313" key="3">
    <source>
        <dbReference type="EMBL" id="MBB6570342.1"/>
    </source>
</evidence>
<gene>
    <name evidence="3" type="ORF">HNR71_005979</name>
    <name evidence="4" type="ORF">HPO96_33655</name>
</gene>
<evidence type="ECO:0000313" key="4">
    <source>
        <dbReference type="EMBL" id="NOL45206.1"/>
    </source>
</evidence>
<evidence type="ECO:0000259" key="2">
    <source>
        <dbReference type="Pfam" id="PF08327"/>
    </source>
</evidence>
<keyword evidence="5" id="KW-1185">Reference proteome</keyword>
<dbReference type="InterPro" id="IPR013538">
    <property type="entry name" value="ASHA1/2-like_C"/>
</dbReference>
<reference evidence="3 6" key="2">
    <citation type="submission" date="2020-08" db="EMBL/GenBank/DDBJ databases">
        <title>Sequencing the genomes of 1000 actinobacteria strains.</title>
        <authorList>
            <person name="Klenk H.-P."/>
        </authorList>
    </citation>
    <scope>NUCLEOTIDE SEQUENCE [LARGE SCALE GENOMIC DNA]</scope>
    <source>
        <strain evidence="3 6">DSM 15626</strain>
    </source>
</reference>
<comment type="caution">
    <text evidence="4">The sequence shown here is derived from an EMBL/GenBank/DDBJ whole genome shotgun (WGS) entry which is preliminary data.</text>
</comment>
<dbReference type="AlphaFoldDB" id="A0A7Y4L8C1"/>
<sequence>MAELLIADEIVVEAPIEVVWRVVTNPELMTGWFADVVDLVIEPGARGRLRFGDQGGPVVVEEVEPPSRFTFRWNHPEGSEPLAGNSMLVAFTLAAEGPERTRVRVVESGHELTAWPDAEKQRYADEHREGWAEFLARLAGVVLP</sequence>
<dbReference type="RefSeq" id="WP_171678463.1">
    <property type="nucleotide sequence ID" value="NZ_BAAAGT010000017.1"/>
</dbReference>
<dbReference type="EMBL" id="JACHKF010000001">
    <property type="protein sequence ID" value="MBB6570342.1"/>
    <property type="molecule type" value="Genomic_DNA"/>
</dbReference>
<dbReference type="Gene3D" id="3.30.530.20">
    <property type="match status" value="1"/>
</dbReference>
<dbReference type="Pfam" id="PF08327">
    <property type="entry name" value="AHSA1"/>
    <property type="match status" value="1"/>
</dbReference>
<name>A0A7Y4L8C1_9ACTN</name>
<accession>A0A7Y4L8C1</accession>
<dbReference type="EMBL" id="JABJRC010000011">
    <property type="protein sequence ID" value="NOL45206.1"/>
    <property type="molecule type" value="Genomic_DNA"/>
</dbReference>
<evidence type="ECO:0000256" key="1">
    <source>
        <dbReference type="ARBA" id="ARBA00006817"/>
    </source>
</evidence>